<dbReference type="Proteomes" id="UP000470772">
    <property type="component" value="Unassembled WGS sequence"/>
</dbReference>
<comment type="similarity">
    <text evidence="1">Belongs to the CutA family.</text>
</comment>
<dbReference type="SUPFAM" id="SSF54913">
    <property type="entry name" value="GlnB-like"/>
    <property type="match status" value="1"/>
</dbReference>
<accession>A0A6A9QLE3</accession>
<dbReference type="OrthoDB" id="8015at2157"/>
<dbReference type="EMBL" id="WGGD01000005">
    <property type="protein sequence ID" value="MUN28001.1"/>
    <property type="molecule type" value="Genomic_DNA"/>
</dbReference>
<keyword evidence="3" id="KW-1185">Reference proteome</keyword>
<sequence>MKGVMILSTVSSLEDAERIAKHLVEKKLAACVNIVPGVTSFYFWKGELQKDSELILVIKTTKEAEEQAINEIRKVHPYEVPEILSLSIENGLEEYINWMKGSVIHESRGK</sequence>
<proteinExistence type="inferred from homology"/>
<dbReference type="PANTHER" id="PTHR23419:SF8">
    <property type="entry name" value="FI09726P"/>
    <property type="match status" value="1"/>
</dbReference>
<dbReference type="Gene3D" id="3.30.70.120">
    <property type="match status" value="1"/>
</dbReference>
<evidence type="ECO:0000313" key="3">
    <source>
        <dbReference type="Proteomes" id="UP000470772"/>
    </source>
</evidence>
<dbReference type="InterPro" id="IPR053426">
    <property type="entry name" value="CutA_tolerance"/>
</dbReference>
<organism evidence="2 3">
    <name type="scientific">Sulfuracidifex metallicus DSM 6482 = JCM 9184</name>
    <dbReference type="NCBI Taxonomy" id="523847"/>
    <lineage>
        <taxon>Archaea</taxon>
        <taxon>Thermoproteota</taxon>
        <taxon>Thermoprotei</taxon>
        <taxon>Sulfolobales</taxon>
        <taxon>Sulfolobaceae</taxon>
        <taxon>Sulfuracidifex</taxon>
    </lineage>
</organism>
<dbReference type="PANTHER" id="PTHR23419">
    <property type="entry name" value="DIVALENT CATION TOLERANCE CUTA-RELATED"/>
    <property type="match status" value="1"/>
</dbReference>
<reference evidence="2 3" key="1">
    <citation type="submission" date="2019-10" db="EMBL/GenBank/DDBJ databases">
        <title>Sequencing and Assembly of Multiple Reported Metal-Biooxidizing Members of the Extremely Thermoacidophilic Archaeal Family Sulfolobaceae.</title>
        <authorList>
            <person name="Counts J.A."/>
            <person name="Kelly R.M."/>
        </authorList>
    </citation>
    <scope>NUCLEOTIDE SEQUENCE [LARGE SCALE GENOMIC DNA]</scope>
    <source>
        <strain evidence="2 3">DSM 6482</strain>
    </source>
</reference>
<evidence type="ECO:0000313" key="2">
    <source>
        <dbReference type="EMBL" id="MUN28001.1"/>
    </source>
</evidence>
<dbReference type="GO" id="GO:0005507">
    <property type="term" value="F:copper ion binding"/>
    <property type="evidence" value="ECO:0007669"/>
    <property type="project" value="TreeGrafter"/>
</dbReference>
<dbReference type="InterPro" id="IPR015867">
    <property type="entry name" value="N-reg_PII/ATP_PRibTrfase_C"/>
</dbReference>
<dbReference type="RefSeq" id="WP_054837791.1">
    <property type="nucleotide sequence ID" value="NZ_BBBY01000002.1"/>
</dbReference>
<gene>
    <name evidence="2" type="ORF">GC250_00620</name>
</gene>
<dbReference type="InterPro" id="IPR011322">
    <property type="entry name" value="N-reg_PII-like_a/b"/>
</dbReference>
<dbReference type="GO" id="GO:0010038">
    <property type="term" value="P:response to metal ion"/>
    <property type="evidence" value="ECO:0007669"/>
    <property type="project" value="InterPro"/>
</dbReference>
<dbReference type="AlphaFoldDB" id="A0A6A9QLE3"/>
<dbReference type="Pfam" id="PF03091">
    <property type="entry name" value="CutA1"/>
    <property type="match status" value="1"/>
</dbReference>
<evidence type="ECO:0000256" key="1">
    <source>
        <dbReference type="ARBA" id="ARBA00010169"/>
    </source>
</evidence>
<name>A0A6A9QLE3_SULME</name>
<dbReference type="InterPro" id="IPR004323">
    <property type="entry name" value="Ion_tolerance_CutA"/>
</dbReference>
<protein>
    <submittedName>
        <fullName evidence="2">Divalent cation tolerance protein CutA</fullName>
    </submittedName>
</protein>
<comment type="caution">
    <text evidence="2">The sequence shown here is derived from an EMBL/GenBank/DDBJ whole genome shotgun (WGS) entry which is preliminary data.</text>
</comment>
<dbReference type="NCBIfam" id="NF041095">
    <property type="entry name" value="dival_cat_tol_CutA"/>
    <property type="match status" value="1"/>
</dbReference>